<dbReference type="EC" id="3.4.24.-" evidence="5"/>
<organism evidence="5 6">
    <name type="scientific">Ruminiclostridium hungatei</name>
    <name type="common">Clostridium hungatei</name>
    <dbReference type="NCBI Taxonomy" id="48256"/>
    <lineage>
        <taxon>Bacteria</taxon>
        <taxon>Bacillati</taxon>
        <taxon>Bacillota</taxon>
        <taxon>Clostridia</taxon>
        <taxon>Eubacteriales</taxon>
        <taxon>Oscillospiraceae</taxon>
        <taxon>Ruminiclostridium</taxon>
    </lineage>
</organism>
<evidence type="ECO:0000256" key="2">
    <source>
        <dbReference type="ARBA" id="ARBA00022741"/>
    </source>
</evidence>
<dbReference type="GO" id="GO:0016887">
    <property type="term" value="F:ATP hydrolysis activity"/>
    <property type="evidence" value="ECO:0007669"/>
    <property type="project" value="InterPro"/>
</dbReference>
<accession>A0A1V4SNZ2</accession>
<dbReference type="SMART" id="SM00382">
    <property type="entry name" value="AAA"/>
    <property type="match status" value="1"/>
</dbReference>
<dbReference type="EMBL" id="MZGX01000004">
    <property type="protein sequence ID" value="OPX45580.1"/>
    <property type="molecule type" value="Genomic_DNA"/>
</dbReference>
<comment type="caution">
    <text evidence="5">The sequence shown here is derived from an EMBL/GenBank/DDBJ whole genome shotgun (WGS) entry which is preliminary data.</text>
</comment>
<dbReference type="GO" id="GO:0008237">
    <property type="term" value="F:metallopeptidase activity"/>
    <property type="evidence" value="ECO:0007669"/>
    <property type="project" value="UniProtKB-KW"/>
</dbReference>
<dbReference type="SUPFAM" id="SSF52540">
    <property type="entry name" value="P-loop containing nucleoside triphosphate hydrolases"/>
    <property type="match status" value="2"/>
</dbReference>
<dbReference type="GO" id="GO:0005524">
    <property type="term" value="F:ATP binding"/>
    <property type="evidence" value="ECO:0007669"/>
    <property type="project" value="UniProtKB-KW"/>
</dbReference>
<gene>
    <name evidence="5" type="primary">ftsH_3</name>
    <name evidence="5" type="ORF">CLHUN_09590</name>
</gene>
<dbReference type="Pfam" id="PF00004">
    <property type="entry name" value="AAA"/>
    <property type="match status" value="2"/>
</dbReference>
<evidence type="ECO:0000313" key="5">
    <source>
        <dbReference type="EMBL" id="OPX45580.1"/>
    </source>
</evidence>
<sequence length="745" mass="84904">MNITEYDLHGTTEKVTGRKAQEEIRPFLSSLEYIEEELKRLDLKLMLYLQQCLEKGTINSNTLAVSSAENIFALLNSFQVDSHNRQQMEQLLKSLDSNIENRLAVSAQKGMHISLQHISNLFGLGPFEQECAIACLAPEINQKYQHIYGFLQNDLTEIKPNIDMLAKIFLPAGQEASLIRSVFDAQAPLVEYLLERRYDLSDNWTPLIARHIKLDDWIVNYLLDIKVLDSQLVPVAEFIPPEEKFNEGAHSDLAERIMNFVGYYHNTGRSKLNKLFYFYGPDGVGKTGQVFKICNEMNLPLLMADVEKMLFGEAFEETLRRLGRQARLCNAALCLKNAHLLVMEASFQSKLNALLEMLQSHVPLTFMLGHFQWKPAKINNKFTYMDVGFPHPTATERRTHWEHLGMQYRLAEDVNLDKVSENFRFTRGQIETALRLSEGSSVWKGAGNGQIAAEDLYNSCYAQSNRKLGTLASKIKPIYTMQMLVLPEEQMQQMQEICNQVKYRSLVYEKWGFEKRLSLGKGLNILFSGPPGSGKTMAAEVISSEIGLEIYKIDVSQVVSKYIGETEKNLEHIFSEAETSNAILFFDEADALFGKRSEVKDAHDRYANVEIGYLLQRMEEYTGIVILATNLNQNIDEAFLRRLHFNVPFPFPDKEQRKKIWQGIFPAGAPVDAALDYDFLAEKFVLAGGNIKNIAVNAAFYAAHAICPISIKEIMLAAKREYKKLGKTFLMSDYAPYYQLIEVKK</sequence>
<dbReference type="PANTHER" id="PTHR23073">
    <property type="entry name" value="26S PROTEASOME REGULATORY SUBUNIT"/>
    <property type="match status" value="1"/>
</dbReference>
<name>A0A1V4SNZ2_RUMHU</name>
<evidence type="ECO:0000259" key="4">
    <source>
        <dbReference type="SMART" id="SM00382"/>
    </source>
</evidence>
<proteinExistence type="inferred from homology"/>
<dbReference type="Proteomes" id="UP000191554">
    <property type="component" value="Unassembled WGS sequence"/>
</dbReference>
<dbReference type="AlphaFoldDB" id="A0A1V4SNZ2"/>
<keyword evidence="6" id="KW-1185">Reference proteome</keyword>
<comment type="similarity">
    <text evidence="1">Belongs to the AAA ATPase family.</text>
</comment>
<dbReference type="Gene3D" id="3.40.50.300">
    <property type="entry name" value="P-loop containing nucleotide triphosphate hydrolases"/>
    <property type="match status" value="2"/>
</dbReference>
<keyword evidence="2" id="KW-0547">Nucleotide-binding</keyword>
<dbReference type="InterPro" id="IPR027417">
    <property type="entry name" value="P-loop_NTPase"/>
</dbReference>
<keyword evidence="5" id="KW-0645">Protease</keyword>
<dbReference type="InterPro" id="IPR054472">
    <property type="entry name" value="WHD"/>
</dbReference>
<dbReference type="OrthoDB" id="9806903at2"/>
<keyword evidence="3" id="KW-0067">ATP-binding</keyword>
<feature type="domain" description="AAA+ ATPase" evidence="4">
    <location>
        <begin position="521"/>
        <end position="655"/>
    </location>
</feature>
<dbReference type="STRING" id="48256.CLHUN_09590"/>
<dbReference type="InterPro" id="IPR050221">
    <property type="entry name" value="26S_Proteasome_ATPase"/>
</dbReference>
<dbReference type="InterPro" id="IPR003959">
    <property type="entry name" value="ATPase_AAA_core"/>
</dbReference>
<evidence type="ECO:0000313" key="6">
    <source>
        <dbReference type="Proteomes" id="UP000191554"/>
    </source>
</evidence>
<keyword evidence="5" id="KW-0482">Metalloprotease</keyword>
<reference evidence="5 6" key="1">
    <citation type="submission" date="2017-03" db="EMBL/GenBank/DDBJ databases">
        <title>Genome sequence of Clostridium hungatei DSM 14427.</title>
        <authorList>
            <person name="Poehlein A."/>
            <person name="Daniel R."/>
        </authorList>
    </citation>
    <scope>NUCLEOTIDE SEQUENCE [LARGE SCALE GENOMIC DNA]</scope>
    <source>
        <strain evidence="5 6">DSM 14427</strain>
    </source>
</reference>
<dbReference type="Pfam" id="PF22977">
    <property type="entry name" value="WHD"/>
    <property type="match status" value="1"/>
</dbReference>
<dbReference type="InterPro" id="IPR003593">
    <property type="entry name" value="AAA+_ATPase"/>
</dbReference>
<dbReference type="RefSeq" id="WP_080063403.1">
    <property type="nucleotide sequence ID" value="NZ_MZGX01000004.1"/>
</dbReference>
<protein>
    <submittedName>
        <fullName evidence="5">ATP-dependent zinc metalloprotease FtsH</fullName>
        <ecNumber evidence="5">3.4.24.-</ecNumber>
    </submittedName>
</protein>
<dbReference type="CDD" id="cd19481">
    <property type="entry name" value="RecA-like_protease"/>
    <property type="match status" value="1"/>
</dbReference>
<keyword evidence="5" id="KW-0378">Hydrolase</keyword>
<evidence type="ECO:0000256" key="1">
    <source>
        <dbReference type="ARBA" id="ARBA00006914"/>
    </source>
</evidence>
<dbReference type="GO" id="GO:0006508">
    <property type="term" value="P:proteolysis"/>
    <property type="evidence" value="ECO:0007669"/>
    <property type="project" value="UniProtKB-KW"/>
</dbReference>
<evidence type="ECO:0000256" key="3">
    <source>
        <dbReference type="ARBA" id="ARBA00022840"/>
    </source>
</evidence>